<organism evidence="2 3">
    <name type="scientific">Portunus trituberculatus</name>
    <name type="common">Swimming crab</name>
    <name type="synonym">Neptunus trituberculatus</name>
    <dbReference type="NCBI Taxonomy" id="210409"/>
    <lineage>
        <taxon>Eukaryota</taxon>
        <taxon>Metazoa</taxon>
        <taxon>Ecdysozoa</taxon>
        <taxon>Arthropoda</taxon>
        <taxon>Crustacea</taxon>
        <taxon>Multicrustacea</taxon>
        <taxon>Malacostraca</taxon>
        <taxon>Eumalacostraca</taxon>
        <taxon>Eucarida</taxon>
        <taxon>Decapoda</taxon>
        <taxon>Pleocyemata</taxon>
        <taxon>Brachyura</taxon>
        <taxon>Eubrachyura</taxon>
        <taxon>Portunoidea</taxon>
        <taxon>Portunidae</taxon>
        <taxon>Portuninae</taxon>
        <taxon>Portunus</taxon>
    </lineage>
</organism>
<dbReference type="Proteomes" id="UP000324222">
    <property type="component" value="Unassembled WGS sequence"/>
</dbReference>
<protein>
    <submittedName>
        <fullName evidence="2">Uncharacterized protein</fullName>
    </submittedName>
</protein>
<evidence type="ECO:0000313" key="2">
    <source>
        <dbReference type="EMBL" id="MPC50448.1"/>
    </source>
</evidence>
<gene>
    <name evidence="2" type="ORF">E2C01_044276</name>
</gene>
<reference evidence="2 3" key="1">
    <citation type="submission" date="2019-05" db="EMBL/GenBank/DDBJ databases">
        <title>Another draft genome of Portunus trituberculatus and its Hox gene families provides insights of decapod evolution.</title>
        <authorList>
            <person name="Jeong J.-H."/>
            <person name="Song I."/>
            <person name="Kim S."/>
            <person name="Choi T."/>
            <person name="Kim D."/>
            <person name="Ryu S."/>
            <person name="Kim W."/>
        </authorList>
    </citation>
    <scope>NUCLEOTIDE SEQUENCE [LARGE SCALE GENOMIC DNA]</scope>
    <source>
        <tissue evidence="2">Muscle</tissue>
    </source>
</reference>
<dbReference type="AlphaFoldDB" id="A0A5B7G000"/>
<accession>A0A5B7G000</accession>
<feature type="region of interest" description="Disordered" evidence="1">
    <location>
        <begin position="1"/>
        <end position="27"/>
    </location>
</feature>
<evidence type="ECO:0000256" key="1">
    <source>
        <dbReference type="SAM" id="MobiDB-lite"/>
    </source>
</evidence>
<dbReference type="EMBL" id="VSRR010009512">
    <property type="protein sequence ID" value="MPC50448.1"/>
    <property type="molecule type" value="Genomic_DNA"/>
</dbReference>
<proteinExistence type="predicted"/>
<comment type="caution">
    <text evidence="2">The sequence shown here is derived from an EMBL/GenBank/DDBJ whole genome shotgun (WGS) entry which is preliminary data.</text>
</comment>
<sequence length="72" mass="7961">MLSHRQINGDPSGLCVGQAEDRNPSPPHKAQVFIITFFPVASPPEITSPAEPPVKTARSEVYEYILVVLFRN</sequence>
<evidence type="ECO:0000313" key="3">
    <source>
        <dbReference type="Proteomes" id="UP000324222"/>
    </source>
</evidence>
<name>A0A5B7G000_PORTR</name>
<keyword evidence="3" id="KW-1185">Reference proteome</keyword>